<dbReference type="InterPro" id="IPR050951">
    <property type="entry name" value="Retrovirus_Pol_polyprotein"/>
</dbReference>
<dbReference type="AlphaFoldDB" id="A0A913ZM03"/>
<dbReference type="Pfam" id="PF00665">
    <property type="entry name" value="rve"/>
    <property type="match status" value="1"/>
</dbReference>
<dbReference type="GO" id="GO:0003676">
    <property type="term" value="F:nucleic acid binding"/>
    <property type="evidence" value="ECO:0007669"/>
    <property type="project" value="InterPro"/>
</dbReference>
<dbReference type="OMA" id="WTHISIN"/>
<dbReference type="FunFam" id="3.30.420.10:FF:000215">
    <property type="entry name" value="Polyprotein of viral origin, putative"/>
    <property type="match status" value="1"/>
</dbReference>
<proteinExistence type="predicted"/>
<dbReference type="InterPro" id="IPR041588">
    <property type="entry name" value="Integrase_H2C2"/>
</dbReference>
<evidence type="ECO:0000259" key="1">
    <source>
        <dbReference type="PROSITE" id="PS50994"/>
    </source>
</evidence>
<name>A0A913ZM03_PATMI</name>
<dbReference type="Gene3D" id="3.30.420.10">
    <property type="entry name" value="Ribonuclease H-like superfamily/Ribonuclease H"/>
    <property type="match status" value="1"/>
</dbReference>
<sequence length="217" mass="24333">MGIEKTRRLARESVYWPNINRHIDELVKACSYCQESQPKQQREPLEPHQVPSTPWTKLGTDLFEIHGDNYLLIVDYHSKYPVVHKLNSTTSAAVAGITSHTFSLLGAPAEVMSDNGPQFVGKHYEDMCNTWGIKNTTSSPRYPRSNGFVERSVRTVKSVIKKCQKSGQNVDIALLNLRVTPVDSKLPSPAEILFGRPIQITLPNNHLQANPQKAETS</sequence>
<dbReference type="RefSeq" id="XP_038052823.1">
    <property type="nucleotide sequence ID" value="XM_038196895.1"/>
</dbReference>
<dbReference type="PANTHER" id="PTHR37984">
    <property type="entry name" value="PROTEIN CBG26694"/>
    <property type="match status" value="1"/>
</dbReference>
<organism evidence="2 3">
    <name type="scientific">Patiria miniata</name>
    <name type="common">Bat star</name>
    <name type="synonym">Asterina miniata</name>
    <dbReference type="NCBI Taxonomy" id="46514"/>
    <lineage>
        <taxon>Eukaryota</taxon>
        <taxon>Metazoa</taxon>
        <taxon>Echinodermata</taxon>
        <taxon>Eleutherozoa</taxon>
        <taxon>Asterozoa</taxon>
        <taxon>Asteroidea</taxon>
        <taxon>Valvatacea</taxon>
        <taxon>Valvatida</taxon>
        <taxon>Asterinidae</taxon>
        <taxon>Patiria</taxon>
    </lineage>
</organism>
<dbReference type="PANTHER" id="PTHR37984:SF7">
    <property type="entry name" value="INTEGRASE CATALYTIC DOMAIN-CONTAINING PROTEIN"/>
    <property type="match status" value="1"/>
</dbReference>
<reference evidence="2" key="1">
    <citation type="submission" date="2022-11" db="UniProtKB">
        <authorList>
            <consortium name="EnsemblMetazoa"/>
        </authorList>
    </citation>
    <scope>IDENTIFICATION</scope>
</reference>
<dbReference type="InterPro" id="IPR012337">
    <property type="entry name" value="RNaseH-like_sf"/>
</dbReference>
<dbReference type="InterPro" id="IPR001584">
    <property type="entry name" value="Integrase_cat-core"/>
</dbReference>
<evidence type="ECO:0000313" key="3">
    <source>
        <dbReference type="Proteomes" id="UP000887568"/>
    </source>
</evidence>
<dbReference type="Proteomes" id="UP000887568">
    <property type="component" value="Unplaced"/>
</dbReference>
<dbReference type="GeneID" id="119725491"/>
<dbReference type="GO" id="GO:0015074">
    <property type="term" value="P:DNA integration"/>
    <property type="evidence" value="ECO:0007669"/>
    <property type="project" value="InterPro"/>
</dbReference>
<accession>A0A913ZM03</accession>
<evidence type="ECO:0000313" key="2">
    <source>
        <dbReference type="EnsemblMetazoa" id="XP_038052823.1"/>
    </source>
</evidence>
<dbReference type="OrthoDB" id="6373546at2759"/>
<feature type="domain" description="Integrase catalytic" evidence="1">
    <location>
        <begin position="50"/>
        <end position="205"/>
    </location>
</feature>
<dbReference type="SUPFAM" id="SSF53098">
    <property type="entry name" value="Ribonuclease H-like"/>
    <property type="match status" value="1"/>
</dbReference>
<protein>
    <recommendedName>
        <fullName evidence="1">Integrase catalytic domain-containing protein</fullName>
    </recommendedName>
</protein>
<keyword evidence="3" id="KW-1185">Reference proteome</keyword>
<dbReference type="PROSITE" id="PS50994">
    <property type="entry name" value="INTEGRASE"/>
    <property type="match status" value="1"/>
</dbReference>
<dbReference type="Gene3D" id="1.10.340.70">
    <property type="match status" value="1"/>
</dbReference>
<dbReference type="EnsemblMetazoa" id="XM_038196895.1">
    <property type="protein sequence ID" value="XP_038052823.1"/>
    <property type="gene ID" value="LOC119725491"/>
</dbReference>
<dbReference type="InterPro" id="IPR036397">
    <property type="entry name" value="RNaseH_sf"/>
</dbReference>
<dbReference type="Pfam" id="PF17921">
    <property type="entry name" value="Integrase_H2C2"/>
    <property type="match status" value="1"/>
</dbReference>